<name>A0ACC0CE52_CATRO</name>
<evidence type="ECO:0000313" key="1">
    <source>
        <dbReference type="EMBL" id="KAI5683127.1"/>
    </source>
</evidence>
<sequence>MCKKLTQLSASTLLFLVFLQMFPKVLASVESRKIHVSVGLVLDMNSWAGKMSLTCISMALSDFYASHDHYKSRVVLHTSDSNSTVVGAAKAAVDLWKNEKVEAIIGPQTSMQANFVINLGETSKVPIISFSATSPSLSSLRSAYFIRTTLSDSYQAKAISSLVQTFRWRAVVPIYVDTEFGEGIVPFLTDALQEVQIRIPYRSVINPLARNNEIIAELYKLMTMQTRIFIVHLPPDLGIRLFSLAKEVGMLAEGYVWIITTGMTNHLSFIHHSAIESPQGVLGVKPHVPRSKKLENFVIRLKRESNVYKSSDIDLNVFGLWAYDTATALAMAVEEVGDINAGSYGEHLSKALSRIRFKGLTGKFSIVGGQLESSSFQIVNMQNNRAKGVGFWTPEKGITKTLKFLHSNSEGKLKSITWPGGATSTPKGWVIPTNGKKLRIGIPVRNGMNAFVNVVRDPSSNITTFTGFCIDVFDSLMEMLPYHVPYEYAPFAKPNGEAAGTYNDLVYQVHLGKYDAVVGDITIRANRSFYADFTQPYIESGIVMVVPIQDKNKKSAWVFLKPLTWDLWVTSAGFFIFIGFLIWVLEHKTNEDFAGSSPQQVGTSFWFSFSIMVFAHREKVVSNIARFVVIVWCFVVLILTQSYTAGLTSMLTIQQLEPTVTDVHELIRKGDNIGYLKGSFIFEFLKQMKFDESNLIECDTLDDFEILFSKDKAHGGIAAVFDEVPNMKLFLANRCSKYTMVTPMLRSEGYGFAFPIGSPLVPDISRAILNFTEGGKIIRAEKEWFGKQNNCPDQSTRVSSNSLGLNSFWGLFLIVAISSSISLIIFTSMICYDHRHQINLSNAKKFWKKFLLLMKCFNNTEEDQNERHHEISTDS</sequence>
<proteinExistence type="predicted"/>
<dbReference type="Proteomes" id="UP001060085">
    <property type="component" value="Linkage Group LG01"/>
</dbReference>
<organism evidence="1 2">
    <name type="scientific">Catharanthus roseus</name>
    <name type="common">Madagascar periwinkle</name>
    <name type="synonym">Vinca rosea</name>
    <dbReference type="NCBI Taxonomy" id="4058"/>
    <lineage>
        <taxon>Eukaryota</taxon>
        <taxon>Viridiplantae</taxon>
        <taxon>Streptophyta</taxon>
        <taxon>Embryophyta</taxon>
        <taxon>Tracheophyta</taxon>
        <taxon>Spermatophyta</taxon>
        <taxon>Magnoliopsida</taxon>
        <taxon>eudicotyledons</taxon>
        <taxon>Gunneridae</taxon>
        <taxon>Pentapetalae</taxon>
        <taxon>asterids</taxon>
        <taxon>lamiids</taxon>
        <taxon>Gentianales</taxon>
        <taxon>Apocynaceae</taxon>
        <taxon>Rauvolfioideae</taxon>
        <taxon>Vinceae</taxon>
        <taxon>Catharanthinae</taxon>
        <taxon>Catharanthus</taxon>
    </lineage>
</organism>
<gene>
    <name evidence="1" type="ORF">M9H77_04355</name>
</gene>
<protein>
    <submittedName>
        <fullName evidence="1">Uncharacterized protein</fullName>
    </submittedName>
</protein>
<reference evidence="2" key="1">
    <citation type="journal article" date="2023" name="Nat. Plants">
        <title>Single-cell RNA sequencing provides a high-resolution roadmap for understanding the multicellular compartmentation of specialized metabolism.</title>
        <authorList>
            <person name="Sun S."/>
            <person name="Shen X."/>
            <person name="Li Y."/>
            <person name="Li Y."/>
            <person name="Wang S."/>
            <person name="Li R."/>
            <person name="Zhang H."/>
            <person name="Shen G."/>
            <person name="Guo B."/>
            <person name="Wei J."/>
            <person name="Xu J."/>
            <person name="St-Pierre B."/>
            <person name="Chen S."/>
            <person name="Sun C."/>
        </authorList>
    </citation>
    <scope>NUCLEOTIDE SEQUENCE [LARGE SCALE GENOMIC DNA]</scope>
</reference>
<evidence type="ECO:0000313" key="2">
    <source>
        <dbReference type="Proteomes" id="UP001060085"/>
    </source>
</evidence>
<comment type="caution">
    <text evidence="1">The sequence shown here is derived from an EMBL/GenBank/DDBJ whole genome shotgun (WGS) entry which is preliminary data.</text>
</comment>
<accession>A0ACC0CE52</accession>
<dbReference type="EMBL" id="CM044701">
    <property type="protein sequence ID" value="KAI5683127.1"/>
    <property type="molecule type" value="Genomic_DNA"/>
</dbReference>
<keyword evidence="2" id="KW-1185">Reference proteome</keyword>